<protein>
    <submittedName>
        <fullName evidence="2">Uncharacterized protein</fullName>
    </submittedName>
</protein>
<dbReference type="Proteomes" id="UP001228139">
    <property type="component" value="Chromosome"/>
</dbReference>
<proteinExistence type="predicted"/>
<organism evidence="2 3">
    <name type="scientific">Erwinia pyri</name>
    <dbReference type="NCBI Taxonomy" id="3062598"/>
    <lineage>
        <taxon>Bacteria</taxon>
        <taxon>Pseudomonadati</taxon>
        <taxon>Pseudomonadota</taxon>
        <taxon>Gammaproteobacteria</taxon>
        <taxon>Enterobacterales</taxon>
        <taxon>Erwiniaceae</taxon>
        <taxon>Erwinia</taxon>
    </lineage>
</organism>
<evidence type="ECO:0000256" key="1">
    <source>
        <dbReference type="SAM" id="Phobius"/>
    </source>
</evidence>
<dbReference type="EMBL" id="CP132353">
    <property type="protein sequence ID" value="WLS77936.1"/>
    <property type="molecule type" value="Genomic_DNA"/>
</dbReference>
<sequence>MGPLVIMIVLVCGFWYTENHYQSRIRQARSNGWASYFYVAMHGCKFAIQGFGLVLGFLLLLLLLTAIIELLGLIWPALHADLYSWLTEITFLTYPLFFWLSLGASALIAYEAGIKARHQIEDESKRQAAYREVAAQDGVESLLLQAIDEDKLVFVTLKSRKVYIGYVAAPRTEHSQTQHLAIIPYISGYRDKDTLRYYEQHRYYELYLSEDITADSVPLNLQHFRHVIPMEQVETVSLFDTKIYKIFDLFSEKAPPFTSDPGAAVSVENDAG</sequence>
<evidence type="ECO:0000313" key="2">
    <source>
        <dbReference type="EMBL" id="WLS77936.1"/>
    </source>
</evidence>
<dbReference type="RefSeq" id="WP_306207294.1">
    <property type="nucleotide sequence ID" value="NZ_CP132353.1"/>
</dbReference>
<evidence type="ECO:0000313" key="3">
    <source>
        <dbReference type="Proteomes" id="UP001228139"/>
    </source>
</evidence>
<gene>
    <name evidence="2" type="ORF">Q3V30_15890</name>
</gene>
<keyword evidence="1" id="KW-1133">Transmembrane helix</keyword>
<name>A0AA50DGT7_9GAMM</name>
<feature type="transmembrane region" description="Helical" evidence="1">
    <location>
        <begin position="89"/>
        <end position="110"/>
    </location>
</feature>
<dbReference type="AlphaFoldDB" id="A0AA50DGT7"/>
<feature type="transmembrane region" description="Helical" evidence="1">
    <location>
        <begin position="51"/>
        <end position="77"/>
    </location>
</feature>
<keyword evidence="1" id="KW-0472">Membrane</keyword>
<keyword evidence="3" id="KW-1185">Reference proteome</keyword>
<dbReference type="KEGG" id="epi:Q3V30_15890"/>
<keyword evidence="1" id="KW-0812">Transmembrane</keyword>
<reference evidence="2 3" key="1">
    <citation type="submission" date="2023-07" db="EMBL/GenBank/DDBJ databases">
        <title>Pathogenic bacteria of pear tree diseases.</title>
        <authorList>
            <person name="Zhang Z."/>
            <person name="He L."/>
            <person name="Huang R."/>
        </authorList>
    </citation>
    <scope>NUCLEOTIDE SEQUENCE [LARGE SCALE GENOMIC DNA]</scope>
    <source>
        <strain evidence="2 3">DE2</strain>
    </source>
</reference>
<accession>A0AA50DGT7</accession>